<evidence type="ECO:0000256" key="1">
    <source>
        <dbReference type="ARBA" id="ARBA00004609"/>
    </source>
</evidence>
<evidence type="ECO:0000256" key="12">
    <source>
        <dbReference type="ARBA" id="ARBA00023136"/>
    </source>
</evidence>
<comment type="catalytic activity">
    <reaction evidence="24">
        <text>ADP + H2O = AMP + phosphate + H(+)</text>
        <dbReference type="Rhea" id="RHEA:61436"/>
        <dbReference type="ChEBI" id="CHEBI:15377"/>
        <dbReference type="ChEBI" id="CHEBI:15378"/>
        <dbReference type="ChEBI" id="CHEBI:43474"/>
        <dbReference type="ChEBI" id="CHEBI:456215"/>
        <dbReference type="ChEBI" id="CHEBI:456216"/>
    </reaction>
    <physiologicalReaction direction="left-to-right" evidence="24">
        <dbReference type="Rhea" id="RHEA:61437"/>
    </physiologicalReaction>
</comment>
<evidence type="ECO:0000256" key="18">
    <source>
        <dbReference type="ARBA" id="ARBA00040525"/>
    </source>
</evidence>
<organism evidence="28 29">
    <name type="scientific">Dreissena polymorpha</name>
    <name type="common">Zebra mussel</name>
    <name type="synonym">Mytilus polymorpha</name>
    <dbReference type="NCBI Taxonomy" id="45954"/>
    <lineage>
        <taxon>Eukaryota</taxon>
        <taxon>Metazoa</taxon>
        <taxon>Spiralia</taxon>
        <taxon>Lophotrochozoa</taxon>
        <taxon>Mollusca</taxon>
        <taxon>Bivalvia</taxon>
        <taxon>Autobranchia</taxon>
        <taxon>Heteroconchia</taxon>
        <taxon>Euheterodonta</taxon>
        <taxon>Imparidentia</taxon>
        <taxon>Neoheterodontei</taxon>
        <taxon>Myida</taxon>
        <taxon>Dreissenoidea</taxon>
        <taxon>Dreissenidae</taxon>
        <taxon>Dreissena</taxon>
    </lineage>
</organism>
<evidence type="ECO:0000256" key="15">
    <source>
        <dbReference type="ARBA" id="ARBA00036105"/>
    </source>
</evidence>
<comment type="catalytic activity">
    <reaction evidence="15">
        <text>a phosphate monoester + H2O = an alcohol + phosphate</text>
        <dbReference type="Rhea" id="RHEA:15017"/>
        <dbReference type="ChEBI" id="CHEBI:15377"/>
        <dbReference type="ChEBI" id="CHEBI:30879"/>
        <dbReference type="ChEBI" id="CHEBI:43474"/>
        <dbReference type="ChEBI" id="CHEBI:67140"/>
        <dbReference type="EC" id="3.1.3.1"/>
    </reaction>
    <physiologicalReaction direction="left-to-right" evidence="15">
        <dbReference type="Rhea" id="RHEA:15018"/>
    </physiologicalReaction>
</comment>
<comment type="catalytic activity">
    <reaction evidence="20">
        <text>diphosphate + H2O = 2 phosphate + H(+)</text>
        <dbReference type="Rhea" id="RHEA:24576"/>
        <dbReference type="ChEBI" id="CHEBI:15377"/>
        <dbReference type="ChEBI" id="CHEBI:15378"/>
        <dbReference type="ChEBI" id="CHEBI:33019"/>
        <dbReference type="ChEBI" id="CHEBI:43474"/>
    </reaction>
    <physiologicalReaction direction="left-to-right" evidence="20">
        <dbReference type="Rhea" id="RHEA:24577"/>
    </physiologicalReaction>
</comment>
<comment type="catalytic activity">
    <reaction evidence="16">
        <text>AMP + H2O = adenosine + phosphate</text>
        <dbReference type="Rhea" id="RHEA:29375"/>
        <dbReference type="ChEBI" id="CHEBI:15377"/>
        <dbReference type="ChEBI" id="CHEBI:16335"/>
        <dbReference type="ChEBI" id="CHEBI:43474"/>
        <dbReference type="ChEBI" id="CHEBI:456215"/>
    </reaction>
    <physiologicalReaction direction="left-to-right" evidence="16">
        <dbReference type="Rhea" id="RHEA:29376"/>
    </physiologicalReaction>
</comment>
<dbReference type="GO" id="GO:0005886">
    <property type="term" value="C:plasma membrane"/>
    <property type="evidence" value="ECO:0007669"/>
    <property type="project" value="UniProtKB-SubCell"/>
</dbReference>
<evidence type="ECO:0000256" key="8">
    <source>
        <dbReference type="ARBA" id="ARBA00022723"/>
    </source>
</evidence>
<dbReference type="InterPro" id="IPR001952">
    <property type="entry name" value="Alkaline_phosphatase"/>
</dbReference>
<evidence type="ECO:0000256" key="17">
    <source>
        <dbReference type="ARBA" id="ARBA00037828"/>
    </source>
</evidence>
<comment type="similarity">
    <text evidence="2 27">Belongs to the alkaline phosphatase family.</text>
</comment>
<sequence>MCSGNGETALFWRNLGREELRRARRLQPNIAVAKNVMLFLGDGMGVSTVTAARILHGQLQNKTGEESALAFENFPYIALSKTYNQNAQTADSAGTATAFLSGVKTNLGLLGMDARAVFHNCSSAPGTEVTSILHWALAAGKSVGLVTTTRITHATPAAAYAHSPDRDWESDYDMRSVAGNCTVKDIATQLVETDGIQVIFGGGRIKFLLNGTHDPEDGLITRGRLDKDLVKVWEDRQQSKGRRYKYVWNQTEFDNIDPASTDFVMGLFGSSHMQYSVDISNDPAGEPSLADMTEKAIRILSKNPKGFFLLVEGGRIDHGHHASQAVRALHDTVAFSEAVERGVALTSETDTLTVTTADHSHVFTIGGYPSRGNPIFGLADEQGKLKLATDGKPYTTLAYSNGPGAYANGVNFTRPNVTSTNTSHPNYRQQSAVHFDSETHGGEDVAIYAQGPMSHLFHGTHEQSYIAHVMAFSSCLGDYSEPSTCAQADVTALTSTACLIDDRVVWLIYLLAMVAFQL</sequence>
<dbReference type="PRINTS" id="PR00113">
    <property type="entry name" value="ALKPHPHTASE"/>
</dbReference>
<feature type="binding site" evidence="26">
    <location>
        <position position="312"/>
    </location>
    <ligand>
        <name>Mg(2+)</name>
        <dbReference type="ChEBI" id="CHEBI:18420"/>
    </ligand>
</feature>
<dbReference type="PANTHER" id="PTHR11596">
    <property type="entry name" value="ALKALINE PHOSPHATASE"/>
    <property type="match status" value="1"/>
</dbReference>
<keyword evidence="9" id="KW-0378">Hydrolase</keyword>
<dbReference type="EC" id="3.1.3.1" evidence="4"/>
<evidence type="ECO:0000256" key="7">
    <source>
        <dbReference type="ARBA" id="ARBA00022622"/>
    </source>
</evidence>
<evidence type="ECO:0000256" key="6">
    <source>
        <dbReference type="ARBA" id="ARBA00022591"/>
    </source>
</evidence>
<protein>
    <recommendedName>
        <fullName evidence="18">Alkaline phosphatase, tissue-nonspecific isozyme</fullName>
        <ecNumber evidence="4">3.1.3.1</ecNumber>
    </recommendedName>
    <alternativeName>
        <fullName evidence="19">Phosphoamidase</fullName>
    </alternativeName>
</protein>
<evidence type="ECO:0000256" key="16">
    <source>
        <dbReference type="ARBA" id="ARBA00036923"/>
    </source>
</evidence>
<gene>
    <name evidence="28" type="ORF">DPMN_129498</name>
</gene>
<evidence type="ECO:0000256" key="4">
    <source>
        <dbReference type="ARBA" id="ARBA00012647"/>
    </source>
</evidence>
<reference evidence="28" key="2">
    <citation type="submission" date="2020-11" db="EMBL/GenBank/DDBJ databases">
        <authorList>
            <person name="McCartney M.A."/>
            <person name="Auch B."/>
            <person name="Kono T."/>
            <person name="Mallez S."/>
            <person name="Becker A."/>
            <person name="Gohl D.M."/>
            <person name="Silverstein K.A.T."/>
            <person name="Koren S."/>
            <person name="Bechman K.B."/>
            <person name="Herman A."/>
            <person name="Abrahante J.E."/>
            <person name="Garbe J."/>
        </authorList>
    </citation>
    <scope>NUCLEOTIDE SEQUENCE</scope>
    <source>
        <strain evidence="28">Duluth1</strain>
        <tissue evidence="28">Whole animal</tissue>
    </source>
</reference>
<keyword evidence="14" id="KW-0449">Lipoprotein</keyword>
<evidence type="ECO:0000256" key="10">
    <source>
        <dbReference type="ARBA" id="ARBA00022833"/>
    </source>
</evidence>
<dbReference type="Proteomes" id="UP000828390">
    <property type="component" value="Unassembled WGS sequence"/>
</dbReference>
<evidence type="ECO:0000256" key="26">
    <source>
        <dbReference type="PIRSR" id="PIRSR601952-2"/>
    </source>
</evidence>
<evidence type="ECO:0000256" key="21">
    <source>
        <dbReference type="ARBA" id="ARBA00048778"/>
    </source>
</evidence>
<keyword evidence="6" id="KW-0091">Biomineralization</keyword>
<dbReference type="GO" id="GO:0004035">
    <property type="term" value="F:alkaline phosphatase activity"/>
    <property type="evidence" value="ECO:0007669"/>
    <property type="project" value="UniProtKB-EC"/>
</dbReference>
<feature type="binding site" evidence="26">
    <location>
        <position position="321"/>
    </location>
    <ligand>
        <name>Zn(2+)</name>
        <dbReference type="ChEBI" id="CHEBI:29105"/>
        <label>2</label>
    </ligand>
</feature>
<keyword evidence="13" id="KW-0325">Glycoprotein</keyword>
<keyword evidence="12" id="KW-0472">Membrane</keyword>
<comment type="cofactor">
    <cofactor evidence="26">
        <name>Zn(2+)</name>
        <dbReference type="ChEBI" id="CHEBI:29105"/>
    </cofactor>
    <text evidence="26">Binds 2 Zn(2+) ions.</text>
</comment>
<keyword evidence="5" id="KW-1003">Cell membrane</keyword>
<comment type="catalytic activity">
    <reaction evidence="21">
        <text>ATP + H2O = ADP + phosphate + H(+)</text>
        <dbReference type="Rhea" id="RHEA:13065"/>
        <dbReference type="ChEBI" id="CHEBI:15377"/>
        <dbReference type="ChEBI" id="CHEBI:15378"/>
        <dbReference type="ChEBI" id="CHEBI:30616"/>
        <dbReference type="ChEBI" id="CHEBI:43474"/>
        <dbReference type="ChEBI" id="CHEBI:456216"/>
    </reaction>
    <physiologicalReaction direction="left-to-right" evidence="21">
        <dbReference type="Rhea" id="RHEA:13066"/>
    </physiologicalReaction>
</comment>
<evidence type="ECO:0000256" key="19">
    <source>
        <dbReference type="ARBA" id="ARBA00042603"/>
    </source>
</evidence>
<feature type="active site" description="Phosphoserine intermediate" evidence="25">
    <location>
        <position position="92"/>
    </location>
</feature>
<evidence type="ECO:0000256" key="3">
    <source>
        <dbReference type="ARBA" id="ARBA00011738"/>
    </source>
</evidence>
<evidence type="ECO:0000256" key="24">
    <source>
        <dbReference type="ARBA" id="ARBA00049526"/>
    </source>
</evidence>
<name>A0A9D4H5V2_DREPO</name>
<evidence type="ECO:0000313" key="28">
    <source>
        <dbReference type="EMBL" id="KAH3827561.1"/>
    </source>
</evidence>
<feature type="binding site" evidence="26">
    <location>
        <position position="153"/>
    </location>
    <ligand>
        <name>Mg(2+)</name>
        <dbReference type="ChEBI" id="CHEBI:18420"/>
    </ligand>
</feature>
<evidence type="ECO:0000256" key="9">
    <source>
        <dbReference type="ARBA" id="ARBA00022801"/>
    </source>
</evidence>
<dbReference type="InterPro" id="IPR017850">
    <property type="entry name" value="Alkaline_phosphatase_core_sf"/>
</dbReference>
<keyword evidence="7" id="KW-0336">GPI-anchor</keyword>
<evidence type="ECO:0000256" key="14">
    <source>
        <dbReference type="ARBA" id="ARBA00023288"/>
    </source>
</evidence>
<evidence type="ECO:0000256" key="5">
    <source>
        <dbReference type="ARBA" id="ARBA00022475"/>
    </source>
</evidence>
<accession>A0A9D4H5V2</accession>
<evidence type="ECO:0000313" key="29">
    <source>
        <dbReference type="Proteomes" id="UP000828390"/>
    </source>
</evidence>
<dbReference type="AlphaFoldDB" id="A0A9D4H5V2"/>
<evidence type="ECO:0000256" key="22">
    <source>
        <dbReference type="ARBA" id="ARBA00048929"/>
    </source>
</evidence>
<keyword evidence="10 26" id="KW-0862">Zinc</keyword>
<feature type="binding site" evidence="26">
    <location>
        <position position="440"/>
    </location>
    <ligand>
        <name>Zn(2+)</name>
        <dbReference type="ChEBI" id="CHEBI:29105"/>
        <label>2</label>
    </ligand>
</feature>
<comment type="subcellular location">
    <subcellularLocation>
        <location evidence="1">Cell membrane</location>
        <topology evidence="1">Lipid-anchor</topology>
        <topology evidence="1">GPI-anchor</topology>
    </subcellularLocation>
    <subcellularLocation>
        <location evidence="17">Extracellular vesicle membrane</location>
        <topology evidence="17">Lipid-anchor</topology>
        <topology evidence="17">GPI-anchor</topology>
    </subcellularLocation>
</comment>
<dbReference type="EMBL" id="JAIWYP010000005">
    <property type="protein sequence ID" value="KAH3827561.1"/>
    <property type="molecule type" value="Genomic_DNA"/>
</dbReference>
<feature type="binding site" evidence="26">
    <location>
        <position position="359"/>
    </location>
    <ligand>
        <name>Zn(2+)</name>
        <dbReference type="ChEBI" id="CHEBI:29105"/>
        <label>2</label>
    </ligand>
</feature>
<keyword evidence="29" id="KW-1185">Reference proteome</keyword>
<evidence type="ECO:0000256" key="27">
    <source>
        <dbReference type="RuleBase" id="RU003946"/>
    </source>
</evidence>
<dbReference type="SMART" id="SM00098">
    <property type="entry name" value="alkPPc"/>
    <property type="match status" value="1"/>
</dbReference>
<evidence type="ECO:0000256" key="25">
    <source>
        <dbReference type="PIRSR" id="PIRSR601952-1"/>
    </source>
</evidence>
<dbReference type="GO" id="GO:0031214">
    <property type="term" value="P:biomineral tissue development"/>
    <property type="evidence" value="ECO:0007669"/>
    <property type="project" value="UniProtKB-KW"/>
</dbReference>
<dbReference type="Gene3D" id="3.40.720.10">
    <property type="entry name" value="Alkaline Phosphatase, subunit A"/>
    <property type="match status" value="1"/>
</dbReference>
<comment type="catalytic activity">
    <reaction evidence="23">
        <text>pyridoxal 5'-phosphate + H2O = pyridoxal + phosphate</text>
        <dbReference type="Rhea" id="RHEA:20533"/>
        <dbReference type="ChEBI" id="CHEBI:15377"/>
        <dbReference type="ChEBI" id="CHEBI:17310"/>
        <dbReference type="ChEBI" id="CHEBI:43474"/>
        <dbReference type="ChEBI" id="CHEBI:597326"/>
    </reaction>
    <physiologicalReaction direction="left-to-right" evidence="23">
        <dbReference type="Rhea" id="RHEA:20534"/>
    </physiologicalReaction>
</comment>
<comment type="caution">
    <text evidence="28">The sequence shown here is derived from an EMBL/GenBank/DDBJ whole genome shotgun (WGS) entry which is preliminary data.</text>
</comment>
<comment type="subunit">
    <text evidence="3">Homodimer.</text>
</comment>
<evidence type="ECO:0000256" key="2">
    <source>
        <dbReference type="ARBA" id="ARBA00005984"/>
    </source>
</evidence>
<dbReference type="Pfam" id="PF00245">
    <property type="entry name" value="Alk_phosphatase"/>
    <property type="match status" value="1"/>
</dbReference>
<keyword evidence="8 26" id="KW-0479">Metal-binding</keyword>
<feature type="binding site" evidence="26">
    <location>
        <position position="42"/>
    </location>
    <ligand>
        <name>Zn(2+)</name>
        <dbReference type="ChEBI" id="CHEBI:29105"/>
        <label>2</label>
    </ligand>
</feature>
<keyword evidence="11 26" id="KW-0460">Magnesium</keyword>
<feature type="binding site" evidence="26">
    <location>
        <position position="42"/>
    </location>
    <ligand>
        <name>Mg(2+)</name>
        <dbReference type="ChEBI" id="CHEBI:18420"/>
    </ligand>
</feature>
<dbReference type="FunFam" id="3.40.720.10:FF:000008">
    <property type="entry name" value="Alkaline phosphatase"/>
    <property type="match status" value="1"/>
</dbReference>
<feature type="binding site" evidence="26">
    <location>
        <position position="155"/>
    </location>
    <ligand>
        <name>Mg(2+)</name>
        <dbReference type="ChEBI" id="CHEBI:18420"/>
    </ligand>
</feature>
<proteinExistence type="inferred from homology"/>
<comment type="catalytic activity">
    <reaction evidence="22">
        <text>phosphoethanolamine + H2O = ethanolamine + phosphate</text>
        <dbReference type="Rhea" id="RHEA:16089"/>
        <dbReference type="ChEBI" id="CHEBI:15377"/>
        <dbReference type="ChEBI" id="CHEBI:43474"/>
        <dbReference type="ChEBI" id="CHEBI:57603"/>
        <dbReference type="ChEBI" id="CHEBI:58190"/>
    </reaction>
    <physiologicalReaction direction="left-to-right" evidence="22">
        <dbReference type="Rhea" id="RHEA:16090"/>
    </physiologicalReaction>
</comment>
<comment type="cofactor">
    <cofactor evidence="26">
        <name>Mg(2+)</name>
        <dbReference type="ChEBI" id="CHEBI:18420"/>
    </cofactor>
    <text evidence="26">Binds 1 Mg(2+) ion.</text>
</comment>
<dbReference type="PANTHER" id="PTHR11596:SF74">
    <property type="entry name" value="ALKALINE PHOSPHATASE, TISSUE-NONSPECIFIC ISOZYME"/>
    <property type="match status" value="1"/>
</dbReference>
<evidence type="ECO:0000256" key="20">
    <source>
        <dbReference type="ARBA" id="ARBA00048097"/>
    </source>
</evidence>
<dbReference type="SUPFAM" id="SSF53649">
    <property type="entry name" value="Alkaline phosphatase-like"/>
    <property type="match status" value="1"/>
</dbReference>
<feature type="binding site" evidence="26">
    <location>
        <position position="317"/>
    </location>
    <ligand>
        <name>Zn(2+)</name>
        <dbReference type="ChEBI" id="CHEBI:29105"/>
        <label>2</label>
    </ligand>
</feature>
<dbReference type="CDD" id="cd16012">
    <property type="entry name" value="ALP"/>
    <property type="match status" value="1"/>
</dbReference>
<dbReference type="GO" id="GO:0046872">
    <property type="term" value="F:metal ion binding"/>
    <property type="evidence" value="ECO:0007669"/>
    <property type="project" value="UniProtKB-KW"/>
</dbReference>
<dbReference type="GO" id="GO:0098552">
    <property type="term" value="C:side of membrane"/>
    <property type="evidence" value="ECO:0007669"/>
    <property type="project" value="UniProtKB-KW"/>
</dbReference>
<evidence type="ECO:0000256" key="13">
    <source>
        <dbReference type="ARBA" id="ARBA00023180"/>
    </source>
</evidence>
<feature type="binding site" evidence="26">
    <location>
        <position position="358"/>
    </location>
    <ligand>
        <name>Zn(2+)</name>
        <dbReference type="ChEBI" id="CHEBI:29105"/>
        <label>2</label>
    </ligand>
</feature>
<reference evidence="28" key="1">
    <citation type="journal article" date="2019" name="bioRxiv">
        <title>The Genome of the Zebra Mussel, Dreissena polymorpha: A Resource for Invasive Species Research.</title>
        <authorList>
            <person name="McCartney M.A."/>
            <person name="Auch B."/>
            <person name="Kono T."/>
            <person name="Mallez S."/>
            <person name="Zhang Y."/>
            <person name="Obille A."/>
            <person name="Becker A."/>
            <person name="Abrahante J.E."/>
            <person name="Garbe J."/>
            <person name="Badalamenti J.P."/>
            <person name="Herman A."/>
            <person name="Mangelson H."/>
            <person name="Liachko I."/>
            <person name="Sullivan S."/>
            <person name="Sone E.D."/>
            <person name="Koren S."/>
            <person name="Silverstein K.A.T."/>
            <person name="Beckman K.B."/>
            <person name="Gohl D.M."/>
        </authorList>
    </citation>
    <scope>NUCLEOTIDE SEQUENCE</scope>
    <source>
        <strain evidence="28">Duluth1</strain>
        <tissue evidence="28">Whole animal</tissue>
    </source>
</reference>
<evidence type="ECO:0000256" key="11">
    <source>
        <dbReference type="ARBA" id="ARBA00022842"/>
    </source>
</evidence>
<evidence type="ECO:0000256" key="23">
    <source>
        <dbReference type="ARBA" id="ARBA00049444"/>
    </source>
</evidence>